<evidence type="ECO:0000313" key="15">
    <source>
        <dbReference type="EMBL" id="RZC05023.1"/>
    </source>
</evidence>
<reference evidence="15 16" key="1">
    <citation type="submission" date="2017-03" db="EMBL/GenBank/DDBJ databases">
        <title>Genome of the blue death feigning beetle - Asbolus verrucosus.</title>
        <authorList>
            <person name="Rider S.D."/>
        </authorList>
    </citation>
    <scope>NUCLEOTIDE SEQUENCE [LARGE SCALE GENOMIC DNA]</scope>
    <source>
        <strain evidence="15">Butters</strain>
        <tissue evidence="15">Head and leg muscle</tissue>
    </source>
</reference>
<evidence type="ECO:0000256" key="12">
    <source>
        <dbReference type="RuleBase" id="RU362106"/>
    </source>
</evidence>
<dbReference type="EC" id="2.1.1.-" evidence="12"/>
<dbReference type="SMART" id="SM00650">
    <property type="entry name" value="rADc"/>
    <property type="match status" value="1"/>
</dbReference>
<dbReference type="InterPro" id="IPR020598">
    <property type="entry name" value="rRNA_Ade_methylase_Trfase_N"/>
</dbReference>
<dbReference type="FunFam" id="3.40.50.150:FF:000109">
    <property type="entry name" value="rRNA adenine N(6)-methyltransferase"/>
    <property type="match status" value="1"/>
</dbReference>
<name>A0A482VGB1_ASBVE</name>
<keyword evidence="8" id="KW-0805">Transcription regulation</keyword>
<dbReference type="AlphaFoldDB" id="A0A482VGB1"/>
<evidence type="ECO:0000256" key="8">
    <source>
        <dbReference type="ARBA" id="ARBA00023015"/>
    </source>
</evidence>
<feature type="binding site" evidence="11">
    <location>
        <position position="109"/>
    </location>
    <ligand>
        <name>S-adenosyl-L-methionine</name>
        <dbReference type="ChEBI" id="CHEBI:59789"/>
    </ligand>
</feature>
<organism evidence="15 16">
    <name type="scientific">Asbolus verrucosus</name>
    <name type="common">Desert ironclad beetle</name>
    <dbReference type="NCBI Taxonomy" id="1661398"/>
    <lineage>
        <taxon>Eukaryota</taxon>
        <taxon>Metazoa</taxon>
        <taxon>Ecdysozoa</taxon>
        <taxon>Arthropoda</taxon>
        <taxon>Hexapoda</taxon>
        <taxon>Insecta</taxon>
        <taxon>Pterygota</taxon>
        <taxon>Neoptera</taxon>
        <taxon>Endopterygota</taxon>
        <taxon>Coleoptera</taxon>
        <taxon>Polyphaga</taxon>
        <taxon>Cucujiformia</taxon>
        <taxon>Tenebrionidae</taxon>
        <taxon>Pimeliinae</taxon>
        <taxon>Asbolus</taxon>
    </lineage>
</organism>
<keyword evidence="2 12" id="KW-0698">rRNA processing</keyword>
<evidence type="ECO:0000256" key="5">
    <source>
        <dbReference type="ARBA" id="ARBA00022691"/>
    </source>
</evidence>
<dbReference type="EMBL" id="QDEB01105287">
    <property type="protein sequence ID" value="RZC05023.1"/>
    <property type="molecule type" value="Genomic_DNA"/>
</dbReference>
<dbReference type="OrthoDB" id="16079at2759"/>
<keyword evidence="13" id="KW-1133">Transmembrane helix</keyword>
<evidence type="ECO:0000256" key="11">
    <source>
        <dbReference type="PROSITE-ProRule" id="PRU01026"/>
    </source>
</evidence>
<dbReference type="NCBIfam" id="TIGR00755">
    <property type="entry name" value="ksgA"/>
    <property type="match status" value="1"/>
</dbReference>
<keyword evidence="5 11" id="KW-0949">S-adenosyl-L-methionine</keyword>
<evidence type="ECO:0000256" key="7">
    <source>
        <dbReference type="ARBA" id="ARBA00022946"/>
    </source>
</evidence>
<dbReference type="GO" id="GO:0000179">
    <property type="term" value="F:rRNA (adenine-N6,N6-)-dimethyltransferase activity"/>
    <property type="evidence" value="ECO:0007669"/>
    <property type="project" value="UniProtKB-UniRule"/>
</dbReference>
<evidence type="ECO:0000313" key="16">
    <source>
        <dbReference type="Proteomes" id="UP000292052"/>
    </source>
</evidence>
<dbReference type="PANTHER" id="PTHR11727">
    <property type="entry name" value="DIMETHYLADENOSINE TRANSFERASE"/>
    <property type="match status" value="1"/>
</dbReference>
<dbReference type="CDD" id="cd02440">
    <property type="entry name" value="AdoMet_MTases"/>
    <property type="match status" value="1"/>
</dbReference>
<feature type="domain" description="Ribosomal RNA adenine methylase transferase N-terminal" evidence="14">
    <location>
        <begin position="67"/>
        <end position="260"/>
    </location>
</feature>
<evidence type="ECO:0000256" key="4">
    <source>
        <dbReference type="ARBA" id="ARBA00022679"/>
    </source>
</evidence>
<feature type="binding site" evidence="11">
    <location>
        <position position="60"/>
    </location>
    <ligand>
        <name>S-adenosyl-L-methionine</name>
        <dbReference type="ChEBI" id="CHEBI:59789"/>
    </ligand>
</feature>
<dbReference type="Gene3D" id="1.10.8.100">
    <property type="entry name" value="Ribosomal RNA adenine dimethylase-like, domain 2"/>
    <property type="match status" value="1"/>
</dbReference>
<evidence type="ECO:0000256" key="1">
    <source>
        <dbReference type="ARBA" id="ARBA00004173"/>
    </source>
</evidence>
<dbReference type="Proteomes" id="UP000292052">
    <property type="component" value="Unassembled WGS sequence"/>
</dbReference>
<keyword evidence="3 11" id="KW-0489">Methyltransferase</keyword>
<accession>A0A482VGB1</accession>
<evidence type="ECO:0000256" key="13">
    <source>
        <dbReference type="SAM" id="Phobius"/>
    </source>
</evidence>
<keyword evidence="7" id="KW-0809">Transit peptide</keyword>
<evidence type="ECO:0000259" key="14">
    <source>
        <dbReference type="SMART" id="SM00650"/>
    </source>
</evidence>
<feature type="binding site" evidence="11">
    <location>
        <position position="137"/>
    </location>
    <ligand>
        <name>S-adenosyl-L-methionine</name>
        <dbReference type="ChEBI" id="CHEBI:59789"/>
    </ligand>
</feature>
<dbReference type="Pfam" id="PF00398">
    <property type="entry name" value="RrnaAD"/>
    <property type="match status" value="1"/>
</dbReference>
<sequence>MPKIDFSKLKQSEIDFIKFVEKQNLERVKKLQSLRRRNLITVSLLGAGVLGIYGYSMYSNFLMDERITDKIVKAAGKIRNHYVCEVGPGPGSITRSIIKKGPKKLIVVEKDPRFLPTLQLLQEACQNHTNMSIEIGDICSYNFEAGFADAPLTDWFDFPAPIHLIGNLPFNVSTHLIIRWLHSISEQKSAWSFGRTSMTLTFQKEVAERITAPVTHEQRCRLSVMCQLWCEVNHKFTIPGKAFVPKPEVDVGVVTLSPLKYPLVKLPFTMVEKVLRTIFNMRQKYSIKGAERLFPEEMRLELGQKLFSLADVDYKVRPFEITNEEYARICYAYKVICEEYPEIEHYDHRAPKKVFAAL</sequence>
<feature type="binding site" evidence="11">
    <location>
        <position position="167"/>
    </location>
    <ligand>
        <name>S-adenosyl-L-methionine</name>
        <dbReference type="ChEBI" id="CHEBI:59789"/>
    </ligand>
</feature>
<feature type="transmembrane region" description="Helical" evidence="13">
    <location>
        <begin position="39"/>
        <end position="58"/>
    </location>
</feature>
<dbReference type="GO" id="GO:0034246">
    <property type="term" value="F:mitochondrial transcription factor activity"/>
    <property type="evidence" value="ECO:0007669"/>
    <property type="project" value="TreeGrafter"/>
</dbReference>
<evidence type="ECO:0000256" key="2">
    <source>
        <dbReference type="ARBA" id="ARBA00022552"/>
    </source>
</evidence>
<dbReference type="GO" id="GO:0003723">
    <property type="term" value="F:RNA binding"/>
    <property type="evidence" value="ECO:0007669"/>
    <property type="project" value="UniProtKB-UniRule"/>
</dbReference>
<feature type="binding site" evidence="11">
    <location>
        <position position="62"/>
    </location>
    <ligand>
        <name>S-adenosyl-L-methionine</name>
        <dbReference type="ChEBI" id="CHEBI:59789"/>
    </ligand>
</feature>
<evidence type="ECO:0000256" key="6">
    <source>
        <dbReference type="ARBA" id="ARBA00022884"/>
    </source>
</evidence>
<evidence type="ECO:0000256" key="10">
    <source>
        <dbReference type="ARBA" id="ARBA00023163"/>
    </source>
</evidence>
<proteinExistence type="inferred from homology"/>
<dbReference type="InterPro" id="IPR011530">
    <property type="entry name" value="rRNA_adenine_dimethylase"/>
</dbReference>
<dbReference type="PROSITE" id="PS51689">
    <property type="entry name" value="SAM_RNA_A_N6_MT"/>
    <property type="match status" value="1"/>
</dbReference>
<dbReference type="PANTHER" id="PTHR11727:SF17">
    <property type="entry name" value="DIMETHYLADENOSINE TRANSFERASE 1, MITOCHONDRIAL"/>
    <property type="match status" value="1"/>
</dbReference>
<protein>
    <recommendedName>
        <fullName evidence="12">rRNA adenine N(6)-methyltransferase</fullName>
        <ecNumber evidence="12">2.1.1.-</ecNumber>
    </recommendedName>
</protein>
<comment type="subcellular location">
    <subcellularLocation>
        <location evidence="1">Mitochondrion</location>
    </subcellularLocation>
</comment>
<feature type="non-terminal residue" evidence="15">
    <location>
        <position position="358"/>
    </location>
</feature>
<keyword evidence="4 11" id="KW-0808">Transferase</keyword>
<evidence type="ECO:0000256" key="9">
    <source>
        <dbReference type="ARBA" id="ARBA00023128"/>
    </source>
</evidence>
<dbReference type="InterPro" id="IPR001737">
    <property type="entry name" value="KsgA/Erm"/>
</dbReference>
<keyword evidence="13" id="KW-0472">Membrane</keyword>
<dbReference type="InterPro" id="IPR023165">
    <property type="entry name" value="rRNA_Ade_diMease-like_C"/>
</dbReference>
<keyword evidence="16" id="KW-1185">Reference proteome</keyword>
<gene>
    <name evidence="15" type="ORF">BDFB_011670</name>
</gene>
<keyword evidence="10" id="KW-0804">Transcription</keyword>
<keyword evidence="13" id="KW-0812">Transmembrane</keyword>
<dbReference type="GO" id="GO:0006391">
    <property type="term" value="P:transcription initiation at mitochondrial promoter"/>
    <property type="evidence" value="ECO:0007669"/>
    <property type="project" value="TreeGrafter"/>
</dbReference>
<dbReference type="Gene3D" id="3.40.50.150">
    <property type="entry name" value="Vaccinia Virus protein VP39"/>
    <property type="match status" value="1"/>
</dbReference>
<dbReference type="GO" id="GO:0005759">
    <property type="term" value="C:mitochondrial matrix"/>
    <property type="evidence" value="ECO:0007669"/>
    <property type="project" value="TreeGrafter"/>
</dbReference>
<keyword evidence="9" id="KW-0496">Mitochondrion</keyword>
<dbReference type="STRING" id="1661398.A0A482VGB1"/>
<dbReference type="FunFam" id="1.10.8.100:FF:000006">
    <property type="entry name" value="rRNA adenine N(6)-methyltransferase"/>
    <property type="match status" value="1"/>
</dbReference>
<evidence type="ECO:0000256" key="3">
    <source>
        <dbReference type="ARBA" id="ARBA00022603"/>
    </source>
</evidence>
<dbReference type="InterPro" id="IPR029063">
    <property type="entry name" value="SAM-dependent_MTases_sf"/>
</dbReference>
<keyword evidence="6 11" id="KW-0694">RNA-binding</keyword>
<dbReference type="SUPFAM" id="SSF53335">
    <property type="entry name" value="S-adenosyl-L-methionine-dependent methyltransferases"/>
    <property type="match status" value="1"/>
</dbReference>
<feature type="binding site" evidence="11">
    <location>
        <position position="87"/>
    </location>
    <ligand>
        <name>S-adenosyl-L-methionine</name>
        <dbReference type="ChEBI" id="CHEBI:59789"/>
    </ligand>
</feature>
<comment type="caution">
    <text evidence="15">The sequence shown here is derived from an EMBL/GenBank/DDBJ whole genome shotgun (WGS) entry which is preliminary data.</text>
</comment>
<comment type="similarity">
    <text evidence="11 12">Belongs to the class I-like SAM-binding methyltransferase superfamily. rRNA adenine N(6)-methyltransferase family.</text>
</comment>